<sequence>MPPLRPAMLTAPSRSVSRPPSVVPMHPNASDDMNASAFTGAAAAHTATKDNDDWEHKYNVMRDKCEVLGRRLLESISAAQQREIDLTRHLNDEQASHNAEVIAGMRKIESALLECIPDDFAALVAQPSAAAVDVTSHSSSSEVLSKMYRTITLSQTVAAQRKLDAASTDATSKTWRDALLPVKQQVSDAARVLFHLTQKQQQYHQQQQGALEGKALQSQRPSSHNHGVASSSRASPQPLFPPPSPTARRPVGGAAVLTSSSAQRRSGSTDSSAIRYVPLDGTPEVQRVSVAALHVAGGGASSDSRRQRSASATTQKVDVKGGSLLRELDGTPHDDGPFAKLRERLGIRPDVIPTLPGKTVHVVSSKKSASPKPRDGSEVHRTSASASQAPSGSFEVRYFSHKNAPTTSTSQPDTRPSSIAAGTDHDQQGGIHSCDPSPQKHAPTQSTRNMNMTTATMFSDMQAVCDLLREAFHALDRLTTTPQEGEASAKKHCGSMDVMPHWIQELQADIRRLTTTSLEQLQRFSVMMQPTTEGHKEQQHFTAKDPRHISLLVERKKNNIHQVGDGNESVATNLFSSSHRSGGGGGDVIRTQKQHHHYNTTASSLMPSRNVSLESQCLLDIEEFSDNEMDDVRARPAATTTFQHPGRDEEEDDKIELYPRPEPLRSTQRFMSAAAAAVAAGTRSTGKRVIGFIPAPSHADHDTVGHDDEEDRAGHYDQPQPQQRRRIVVSPMFDE</sequence>
<feature type="region of interest" description="Disordered" evidence="1">
    <location>
        <begin position="204"/>
        <end position="275"/>
    </location>
</feature>
<accession>A0A0S4J8V5</accession>
<dbReference type="VEuPathDB" id="TriTrypDB:BSAL_06780"/>
<feature type="compositionally biased region" description="Low complexity" evidence="1">
    <location>
        <begin position="358"/>
        <end position="371"/>
    </location>
</feature>
<feature type="compositionally biased region" description="Basic and acidic residues" evidence="1">
    <location>
        <begin position="372"/>
        <end position="381"/>
    </location>
</feature>
<evidence type="ECO:0000313" key="2">
    <source>
        <dbReference type="EMBL" id="CUG86632.1"/>
    </source>
</evidence>
<feature type="compositionally biased region" description="Polar residues" evidence="1">
    <location>
        <begin position="382"/>
        <end position="391"/>
    </location>
</feature>
<evidence type="ECO:0000256" key="1">
    <source>
        <dbReference type="SAM" id="MobiDB-lite"/>
    </source>
</evidence>
<feature type="region of interest" description="Disordered" evidence="1">
    <location>
        <begin position="692"/>
        <end position="735"/>
    </location>
</feature>
<feature type="region of interest" description="Disordered" evidence="1">
    <location>
        <begin position="1"/>
        <end position="27"/>
    </location>
</feature>
<feature type="region of interest" description="Disordered" evidence="1">
    <location>
        <begin position="352"/>
        <end position="446"/>
    </location>
</feature>
<feature type="compositionally biased region" description="Polar residues" evidence="1">
    <location>
        <begin position="216"/>
        <end position="235"/>
    </location>
</feature>
<feature type="compositionally biased region" description="Polar residues" evidence="1">
    <location>
        <begin position="257"/>
        <end position="272"/>
    </location>
</feature>
<keyword evidence="3" id="KW-1185">Reference proteome</keyword>
<evidence type="ECO:0000313" key="3">
    <source>
        <dbReference type="Proteomes" id="UP000051952"/>
    </source>
</evidence>
<gene>
    <name evidence="2" type="ORF">BSAL_06780</name>
</gene>
<name>A0A0S4J8V5_BODSA</name>
<dbReference type="EMBL" id="CYKH01001348">
    <property type="protein sequence ID" value="CUG86632.1"/>
    <property type="molecule type" value="Genomic_DNA"/>
</dbReference>
<feature type="compositionally biased region" description="Polar residues" evidence="1">
    <location>
        <begin position="403"/>
        <end position="417"/>
    </location>
</feature>
<feature type="compositionally biased region" description="Low complexity" evidence="1">
    <location>
        <begin position="12"/>
        <end position="24"/>
    </location>
</feature>
<proteinExistence type="predicted"/>
<reference evidence="3" key="1">
    <citation type="submission" date="2015-09" db="EMBL/GenBank/DDBJ databases">
        <authorList>
            <consortium name="Pathogen Informatics"/>
        </authorList>
    </citation>
    <scope>NUCLEOTIDE SEQUENCE [LARGE SCALE GENOMIC DNA]</scope>
    <source>
        <strain evidence="3">Lake Konstanz</strain>
    </source>
</reference>
<dbReference type="AlphaFoldDB" id="A0A0S4J8V5"/>
<organism evidence="2 3">
    <name type="scientific">Bodo saltans</name>
    <name type="common">Flagellated protozoan</name>
    <dbReference type="NCBI Taxonomy" id="75058"/>
    <lineage>
        <taxon>Eukaryota</taxon>
        <taxon>Discoba</taxon>
        <taxon>Euglenozoa</taxon>
        <taxon>Kinetoplastea</taxon>
        <taxon>Metakinetoplastina</taxon>
        <taxon>Eubodonida</taxon>
        <taxon>Bodonidae</taxon>
        <taxon>Bodo</taxon>
    </lineage>
</organism>
<dbReference type="Proteomes" id="UP000051952">
    <property type="component" value="Unassembled WGS sequence"/>
</dbReference>
<protein>
    <submittedName>
        <fullName evidence="2">Uncharacterized protein</fullName>
    </submittedName>
</protein>